<keyword evidence="1 4" id="KW-0312">Gluconeogenesis</keyword>
<comment type="caution">
    <text evidence="5">The sequence shown here is derived from an EMBL/GenBank/DDBJ whole genome shotgun (WGS) entry which is preliminary data.</text>
</comment>
<dbReference type="PRINTS" id="PR00662">
    <property type="entry name" value="G6PISOMERASE"/>
</dbReference>
<evidence type="ECO:0000256" key="3">
    <source>
        <dbReference type="ARBA" id="ARBA00023235"/>
    </source>
</evidence>
<organism evidence="5 6">
    <name type="scientific">Geodia barretti</name>
    <name type="common">Barrett's horny sponge</name>
    <dbReference type="NCBI Taxonomy" id="519541"/>
    <lineage>
        <taxon>Eukaryota</taxon>
        <taxon>Metazoa</taxon>
        <taxon>Porifera</taxon>
        <taxon>Demospongiae</taxon>
        <taxon>Heteroscleromorpha</taxon>
        <taxon>Tetractinellida</taxon>
        <taxon>Astrophorina</taxon>
        <taxon>Geodiidae</taxon>
        <taxon>Geodia</taxon>
    </lineage>
</organism>
<reference evidence="5" key="1">
    <citation type="submission" date="2023-03" db="EMBL/GenBank/DDBJ databases">
        <authorList>
            <person name="Steffen K."/>
            <person name="Cardenas P."/>
        </authorList>
    </citation>
    <scope>NUCLEOTIDE SEQUENCE</scope>
</reference>
<keyword evidence="6" id="KW-1185">Reference proteome</keyword>
<dbReference type="GO" id="GO:0097367">
    <property type="term" value="F:carbohydrate derivative binding"/>
    <property type="evidence" value="ECO:0007669"/>
    <property type="project" value="InterPro"/>
</dbReference>
<dbReference type="PANTHER" id="PTHR11469:SF1">
    <property type="entry name" value="GLUCOSE-6-PHOSPHATE ISOMERASE"/>
    <property type="match status" value="1"/>
</dbReference>
<evidence type="ECO:0000313" key="5">
    <source>
        <dbReference type="EMBL" id="CAI8030904.1"/>
    </source>
</evidence>
<dbReference type="AlphaFoldDB" id="A0AA35SK67"/>
<dbReference type="PANTHER" id="PTHR11469">
    <property type="entry name" value="GLUCOSE-6-PHOSPHATE ISOMERASE"/>
    <property type="match status" value="1"/>
</dbReference>
<evidence type="ECO:0000256" key="4">
    <source>
        <dbReference type="RuleBase" id="RU000612"/>
    </source>
</evidence>
<evidence type="ECO:0000313" key="6">
    <source>
        <dbReference type="Proteomes" id="UP001174909"/>
    </source>
</evidence>
<dbReference type="SUPFAM" id="SSF53697">
    <property type="entry name" value="SIS domain"/>
    <property type="match status" value="1"/>
</dbReference>
<dbReference type="EC" id="5.3.1.9" evidence="4"/>
<keyword evidence="2 4" id="KW-0324">Glycolysis</keyword>
<protein>
    <recommendedName>
        <fullName evidence="4">Glucose-6-phosphate isomerase</fullName>
        <ecNumber evidence="4">5.3.1.9</ecNumber>
    </recommendedName>
</protein>
<dbReference type="InterPro" id="IPR001672">
    <property type="entry name" value="G6P_Isomerase"/>
</dbReference>
<sequence length="480" mass="50852">MRGELELLSSFASEVRSAGFNRVVLLGMGGSCLGPEVLRRTCGNASGYPELSVLDSTLPAWIEAVDEVIDPAKTLFLVSSKSGSTIESNTLYSYFWERVSKVVGEEAAGGNFVAITDTGTGLESLAGNKGFRRAFLNSPEVGGRYSVLSYFGMVPAALIGLDLSVLLGRAEAMQNACTVVNAAENAGARLGAVMATMALEGRDKLTLITSPALAGFGLWVEQMLAESLGKSGKGIIPVAGEPALSREHYSEDRLIVYLRLNDDDNARTDALVAELAFDHPTVQLELTDRFDLCAEFYRWEFATAVAGHILGVHPFDQPNVQGAKDKTDLVLGQFEATGALPQVGAADSAGQLVSLVTPGDYIAILAYLPNTPEVTLALESFRKKLTEKCGVPTTAGFGPRYLHSTGQLHKGGPGSGVYLQLTGDHPADLAIPGRSYTFGTLADAQSTGDLQALQALGRRTARVHLGDQPASGIQRLESLL</sequence>
<dbReference type="PROSITE" id="PS51463">
    <property type="entry name" value="P_GLUCOSE_ISOMERASE_3"/>
    <property type="match status" value="1"/>
</dbReference>
<dbReference type="InterPro" id="IPR046348">
    <property type="entry name" value="SIS_dom_sf"/>
</dbReference>
<comment type="catalytic activity">
    <reaction evidence="4">
        <text>alpha-D-glucose 6-phosphate = beta-D-fructose 6-phosphate</text>
        <dbReference type="Rhea" id="RHEA:11816"/>
        <dbReference type="ChEBI" id="CHEBI:57634"/>
        <dbReference type="ChEBI" id="CHEBI:58225"/>
        <dbReference type="EC" id="5.3.1.9"/>
    </reaction>
</comment>
<dbReference type="EMBL" id="CASHTH010002505">
    <property type="protein sequence ID" value="CAI8030904.1"/>
    <property type="molecule type" value="Genomic_DNA"/>
</dbReference>
<evidence type="ECO:0000256" key="1">
    <source>
        <dbReference type="ARBA" id="ARBA00022432"/>
    </source>
</evidence>
<dbReference type="Pfam" id="PF00342">
    <property type="entry name" value="PGI"/>
    <property type="match status" value="1"/>
</dbReference>
<dbReference type="Gene3D" id="3.40.50.10490">
    <property type="entry name" value="Glucose-6-phosphate isomerase like protein, domain 1"/>
    <property type="match status" value="3"/>
</dbReference>
<dbReference type="GO" id="GO:0048029">
    <property type="term" value="F:monosaccharide binding"/>
    <property type="evidence" value="ECO:0007669"/>
    <property type="project" value="TreeGrafter"/>
</dbReference>
<dbReference type="Proteomes" id="UP001174909">
    <property type="component" value="Unassembled WGS sequence"/>
</dbReference>
<proteinExistence type="inferred from homology"/>
<dbReference type="GO" id="GO:0006094">
    <property type="term" value="P:gluconeogenesis"/>
    <property type="evidence" value="ECO:0007669"/>
    <property type="project" value="UniProtKB-KW"/>
</dbReference>
<dbReference type="GO" id="GO:0051156">
    <property type="term" value="P:glucose 6-phosphate metabolic process"/>
    <property type="evidence" value="ECO:0007669"/>
    <property type="project" value="TreeGrafter"/>
</dbReference>
<dbReference type="GO" id="GO:0005829">
    <property type="term" value="C:cytosol"/>
    <property type="evidence" value="ECO:0007669"/>
    <property type="project" value="TreeGrafter"/>
</dbReference>
<name>A0AA35SK67_GEOBA</name>
<keyword evidence="3 4" id="KW-0413">Isomerase</keyword>
<dbReference type="GO" id="GO:0004347">
    <property type="term" value="F:glucose-6-phosphate isomerase activity"/>
    <property type="evidence" value="ECO:0007669"/>
    <property type="project" value="UniProtKB-EC"/>
</dbReference>
<comment type="similarity">
    <text evidence="4">Belongs to the GPI family.</text>
</comment>
<dbReference type="GO" id="GO:0006096">
    <property type="term" value="P:glycolytic process"/>
    <property type="evidence" value="ECO:0007669"/>
    <property type="project" value="UniProtKB-KW"/>
</dbReference>
<accession>A0AA35SK67</accession>
<comment type="pathway">
    <text evidence="4">Carbohydrate degradation; glycolysis; D-glyceraldehyde 3-phosphate and glycerone phosphate from D-glucose: step 2/4.</text>
</comment>
<evidence type="ECO:0000256" key="2">
    <source>
        <dbReference type="ARBA" id="ARBA00023152"/>
    </source>
</evidence>
<gene>
    <name evidence="5" type="ORF">GBAR_LOCUS17537</name>
</gene>